<evidence type="ECO:0000313" key="1">
    <source>
        <dbReference type="EMBL" id="GLZ81435.1"/>
    </source>
</evidence>
<dbReference type="EMBL" id="BSTX01000005">
    <property type="protein sequence ID" value="GLZ81435.1"/>
    <property type="molecule type" value="Genomic_DNA"/>
</dbReference>
<protein>
    <submittedName>
        <fullName evidence="1">Uncharacterized protein</fullName>
    </submittedName>
</protein>
<comment type="caution">
    <text evidence="1">The sequence shown here is derived from an EMBL/GenBank/DDBJ whole genome shotgun (WGS) entry which is preliminary data.</text>
</comment>
<gene>
    <name evidence="1" type="ORF">Afil01_62420</name>
</gene>
<name>A0A9W6ST20_9ACTN</name>
<keyword evidence="2" id="KW-1185">Reference proteome</keyword>
<sequence length="103" mass="11671">MGLPNACEVLDEPYVDWSVLGLPGVRGVLDSVATKVARDYATILERDDVWQDGAILLATNHDTVRDYLGGYLGPRGLHRWLWSRLIDRARPQARRANREVRCL</sequence>
<organism evidence="1 2">
    <name type="scientific">Actinorhabdospora filicis</name>
    <dbReference type="NCBI Taxonomy" id="1785913"/>
    <lineage>
        <taxon>Bacteria</taxon>
        <taxon>Bacillati</taxon>
        <taxon>Actinomycetota</taxon>
        <taxon>Actinomycetes</taxon>
        <taxon>Micromonosporales</taxon>
        <taxon>Micromonosporaceae</taxon>
        <taxon>Actinorhabdospora</taxon>
    </lineage>
</organism>
<proteinExistence type="predicted"/>
<dbReference type="AlphaFoldDB" id="A0A9W6ST20"/>
<evidence type="ECO:0000313" key="2">
    <source>
        <dbReference type="Proteomes" id="UP001165079"/>
    </source>
</evidence>
<dbReference type="RefSeq" id="WP_285666894.1">
    <property type="nucleotide sequence ID" value="NZ_BSTX01000005.1"/>
</dbReference>
<reference evidence="1" key="1">
    <citation type="submission" date="2023-03" db="EMBL/GenBank/DDBJ databases">
        <title>Actinorhabdospora filicis NBRC 111898.</title>
        <authorList>
            <person name="Ichikawa N."/>
            <person name="Sato H."/>
            <person name="Tonouchi N."/>
        </authorList>
    </citation>
    <scope>NUCLEOTIDE SEQUENCE</scope>
    <source>
        <strain evidence="1">NBRC 111898</strain>
    </source>
</reference>
<accession>A0A9W6ST20</accession>
<dbReference type="Proteomes" id="UP001165079">
    <property type="component" value="Unassembled WGS sequence"/>
</dbReference>